<feature type="region of interest" description="Disordered" evidence="1">
    <location>
        <begin position="555"/>
        <end position="579"/>
    </location>
</feature>
<dbReference type="AlphaFoldDB" id="A0AA88GFV6"/>
<dbReference type="RefSeq" id="XP_044542465.1">
    <property type="nucleotide sequence ID" value="XM_044688029.1"/>
</dbReference>
<feature type="compositionally biased region" description="Low complexity" evidence="1">
    <location>
        <begin position="8"/>
        <end position="25"/>
    </location>
</feature>
<keyword evidence="3" id="KW-1185">Reference proteome</keyword>
<evidence type="ECO:0000313" key="3">
    <source>
        <dbReference type="Proteomes" id="UP000816034"/>
    </source>
</evidence>
<feature type="compositionally biased region" description="Low complexity" evidence="1">
    <location>
        <begin position="124"/>
        <end position="135"/>
    </location>
</feature>
<organism evidence="2 3">
    <name type="scientific">Naegleria lovaniensis</name>
    <name type="common">Amoeba</name>
    <dbReference type="NCBI Taxonomy" id="51637"/>
    <lineage>
        <taxon>Eukaryota</taxon>
        <taxon>Discoba</taxon>
        <taxon>Heterolobosea</taxon>
        <taxon>Tetramitia</taxon>
        <taxon>Eutetramitia</taxon>
        <taxon>Vahlkampfiidae</taxon>
        <taxon>Naegleria</taxon>
    </lineage>
</organism>
<evidence type="ECO:0000313" key="2">
    <source>
        <dbReference type="EMBL" id="KAG2373291.1"/>
    </source>
</evidence>
<dbReference type="EMBL" id="PYSW02000057">
    <property type="protein sequence ID" value="KAG2373291.1"/>
    <property type="molecule type" value="Genomic_DNA"/>
</dbReference>
<dbReference type="GeneID" id="68104734"/>
<feature type="region of interest" description="Disordered" evidence="1">
    <location>
        <begin position="122"/>
        <end position="149"/>
    </location>
</feature>
<feature type="compositionally biased region" description="Low complexity" evidence="1">
    <location>
        <begin position="34"/>
        <end position="59"/>
    </location>
</feature>
<evidence type="ECO:0000256" key="1">
    <source>
        <dbReference type="SAM" id="MobiDB-lite"/>
    </source>
</evidence>
<reference evidence="2 3" key="1">
    <citation type="journal article" date="2018" name="BMC Genomics">
        <title>The genome of Naegleria lovaniensis, the basis for a comparative approach to unravel pathogenicity factors of the human pathogenic amoeba N. fowleri.</title>
        <authorList>
            <person name="Liechti N."/>
            <person name="Schurch N."/>
            <person name="Bruggmann R."/>
            <person name="Wittwer M."/>
        </authorList>
    </citation>
    <scope>NUCLEOTIDE SEQUENCE [LARGE SCALE GENOMIC DNA]</scope>
    <source>
        <strain evidence="2 3">ATCC 30569</strain>
    </source>
</reference>
<protein>
    <submittedName>
        <fullName evidence="2">Uncharacterized protein</fullName>
    </submittedName>
</protein>
<feature type="region of interest" description="Disordered" evidence="1">
    <location>
        <begin position="1"/>
        <end position="98"/>
    </location>
</feature>
<comment type="caution">
    <text evidence="2">The sequence shown here is derived from an EMBL/GenBank/DDBJ whole genome shotgun (WGS) entry which is preliminary data.</text>
</comment>
<sequence>MKKFSRKSTGSSLTATSANSSSSSNVMNGVGPMTSLTTTTTTLPSLSLTSSTQIQQQQSMHHHHHGGSNHRHTINGTTQPVHGLMTSPQQHEEDQASDLHLQLDTASSATMYHQHSMGVSVVKNSNTTPNSATTPRQHLSFAPPPPSNENVKLNPISRHSSSLSKKSLSTSFKRLLFGCRNVKDEQEEQAEEMLDRSRRYLADRDLFSNADPHATPVDDDDSYEIATSPVMAMLSPRGKHETSSKYMSSPSKSAFKRRSAESPTQLFLSNNNHTNVIHNGGGGGGSIRLLHETSAVGDSINGVGSGGNNENECVKSTNGTSTSTPLHKYYHVNGRSKIFAGALAEEQAEEILIGNDYPQKVHFHFEGQFEVKQCHHLDTISDILPGFKDCVTPFVKIEWSVEFFNTQSSGLNGTKNVPFVKSIASNPSLKQAKKTTVTCLEIGRKEVSWNEVLDFSIQVEGYLHKNMIEVYKQFNFINSNSDLDLSKPYGDHIIGILLVKSSLFDYDDLLMQENIISHHVLEFPITLKGLLRSSASSPQNNSVKAAVMSTFITPTTTTTTENNSSPPAGTFSPNGVNMPLDSTNNHSSQSLNSTTNCQTPPVKIQATGQQTQQLTKGSSPMVGSDLASRFSSDPNVIIFEKNQSLEVCQMSQDKQSEIVLSVLPVMELSYYVKMMGTTIVL</sequence>
<dbReference type="Proteomes" id="UP000816034">
    <property type="component" value="Unassembled WGS sequence"/>
</dbReference>
<feature type="compositionally biased region" description="Low complexity" evidence="1">
    <location>
        <begin position="244"/>
        <end position="253"/>
    </location>
</feature>
<feature type="region of interest" description="Disordered" evidence="1">
    <location>
        <begin position="235"/>
        <end position="262"/>
    </location>
</feature>
<accession>A0AA88GFV6</accession>
<proteinExistence type="predicted"/>
<feature type="compositionally biased region" description="Polar residues" evidence="1">
    <location>
        <begin position="561"/>
        <end position="579"/>
    </location>
</feature>
<name>A0AA88GFV6_NAELO</name>
<feature type="compositionally biased region" description="Basic residues" evidence="1">
    <location>
        <begin position="60"/>
        <end position="73"/>
    </location>
</feature>
<gene>
    <name evidence="2" type="ORF">C9374_012280</name>
</gene>